<evidence type="ECO:0000256" key="2">
    <source>
        <dbReference type="ARBA" id="ARBA00023125"/>
    </source>
</evidence>
<feature type="domain" description="HTH arsR-type" evidence="4">
    <location>
        <begin position="3"/>
        <end position="97"/>
    </location>
</feature>
<evidence type="ECO:0000256" key="1">
    <source>
        <dbReference type="ARBA" id="ARBA00023015"/>
    </source>
</evidence>
<dbReference type="GO" id="GO:0003677">
    <property type="term" value="F:DNA binding"/>
    <property type="evidence" value="ECO:0007669"/>
    <property type="project" value="UniProtKB-KW"/>
</dbReference>
<evidence type="ECO:0000313" key="5">
    <source>
        <dbReference type="EMBL" id="BBM84966.1"/>
    </source>
</evidence>
<dbReference type="PRINTS" id="PR00778">
    <property type="entry name" value="HTHARSR"/>
</dbReference>
<dbReference type="Pfam" id="PF01022">
    <property type="entry name" value="HTH_5"/>
    <property type="match status" value="1"/>
</dbReference>
<dbReference type="RefSeq" id="WP_151969090.1">
    <property type="nucleotide sequence ID" value="NZ_AP019860.1"/>
</dbReference>
<reference evidence="5 6" key="1">
    <citation type="submission" date="2019-08" db="EMBL/GenBank/DDBJ databases">
        <title>Complete genome sequence of Candidatus Uab amorphum.</title>
        <authorList>
            <person name="Shiratori T."/>
            <person name="Suzuki S."/>
            <person name="Kakizawa Y."/>
            <person name="Ishida K."/>
        </authorList>
    </citation>
    <scope>NUCLEOTIDE SEQUENCE [LARGE SCALE GENOMIC DNA]</scope>
    <source>
        <strain evidence="5 6">SRT547</strain>
    </source>
</reference>
<dbReference type="EMBL" id="AP019860">
    <property type="protein sequence ID" value="BBM84966.1"/>
    <property type="molecule type" value="Genomic_DNA"/>
</dbReference>
<keyword evidence="3" id="KW-0804">Transcription</keyword>
<evidence type="ECO:0000256" key="3">
    <source>
        <dbReference type="ARBA" id="ARBA00023163"/>
    </source>
</evidence>
<dbReference type="PANTHER" id="PTHR33154">
    <property type="entry name" value="TRANSCRIPTIONAL REGULATOR, ARSR FAMILY"/>
    <property type="match status" value="1"/>
</dbReference>
<evidence type="ECO:0000313" key="6">
    <source>
        <dbReference type="Proteomes" id="UP000326354"/>
    </source>
</evidence>
<dbReference type="PROSITE" id="PS50987">
    <property type="entry name" value="HTH_ARSR_2"/>
    <property type="match status" value="1"/>
</dbReference>
<dbReference type="InterPro" id="IPR001845">
    <property type="entry name" value="HTH_ArsR_DNA-bd_dom"/>
</dbReference>
<dbReference type="InterPro" id="IPR036388">
    <property type="entry name" value="WH-like_DNA-bd_sf"/>
</dbReference>
<dbReference type="AlphaFoldDB" id="A0A5S9F3R7"/>
<dbReference type="SUPFAM" id="SSF46785">
    <property type="entry name" value="Winged helix' DNA-binding domain"/>
    <property type="match status" value="1"/>
</dbReference>
<dbReference type="InterPro" id="IPR036390">
    <property type="entry name" value="WH_DNA-bd_sf"/>
</dbReference>
<dbReference type="InterPro" id="IPR051081">
    <property type="entry name" value="HTH_MetalResp_TranReg"/>
</dbReference>
<keyword evidence="6" id="KW-1185">Reference proteome</keyword>
<name>A0A5S9F3R7_UABAM</name>
<dbReference type="Gene3D" id="1.10.10.10">
    <property type="entry name" value="Winged helix-like DNA-binding domain superfamily/Winged helix DNA-binding domain"/>
    <property type="match status" value="1"/>
</dbReference>
<evidence type="ECO:0000259" key="4">
    <source>
        <dbReference type="PROSITE" id="PS50987"/>
    </source>
</evidence>
<proteinExistence type="predicted"/>
<dbReference type="OrthoDB" id="9797716at2"/>
<dbReference type="PANTHER" id="PTHR33154:SF33">
    <property type="entry name" value="TRANSCRIPTIONAL REPRESSOR SDPR"/>
    <property type="match status" value="1"/>
</dbReference>
<accession>A0A5S9F3R7</accession>
<dbReference type="SMART" id="SM00418">
    <property type="entry name" value="HTH_ARSR"/>
    <property type="match status" value="1"/>
</dbReference>
<keyword evidence="2" id="KW-0238">DNA-binding</keyword>
<dbReference type="Proteomes" id="UP000326354">
    <property type="component" value="Chromosome"/>
</dbReference>
<sequence>MGARIIVARELAALLKVLANADRIRIIEELRANEKDVSALQAYLGTSSSRVSQHLSLLKAHKLVKERREGKHKFYSLAKSEIADWLMGGLDYLENELVNTQALCQAVIEAKKLWTSED</sequence>
<gene>
    <name evidence="5" type="ORF">UABAM_03327</name>
</gene>
<dbReference type="InterPro" id="IPR011991">
    <property type="entry name" value="ArsR-like_HTH"/>
</dbReference>
<dbReference type="GO" id="GO:0003700">
    <property type="term" value="F:DNA-binding transcription factor activity"/>
    <property type="evidence" value="ECO:0007669"/>
    <property type="project" value="InterPro"/>
</dbReference>
<dbReference type="CDD" id="cd00090">
    <property type="entry name" value="HTH_ARSR"/>
    <property type="match status" value="1"/>
</dbReference>
<protein>
    <submittedName>
        <fullName evidence="5">Transcriptional regulator</fullName>
    </submittedName>
</protein>
<keyword evidence="1" id="KW-0805">Transcription regulation</keyword>
<organism evidence="5 6">
    <name type="scientific">Uabimicrobium amorphum</name>
    <dbReference type="NCBI Taxonomy" id="2596890"/>
    <lineage>
        <taxon>Bacteria</taxon>
        <taxon>Pseudomonadati</taxon>
        <taxon>Planctomycetota</taxon>
        <taxon>Candidatus Uabimicrobiia</taxon>
        <taxon>Candidatus Uabimicrobiales</taxon>
        <taxon>Candidatus Uabimicrobiaceae</taxon>
        <taxon>Candidatus Uabimicrobium</taxon>
    </lineage>
</organism>
<dbReference type="NCBIfam" id="NF033788">
    <property type="entry name" value="HTH_metalloreg"/>
    <property type="match status" value="1"/>
</dbReference>
<dbReference type="KEGG" id="uam:UABAM_03327"/>